<dbReference type="STRING" id="1858805.M5FQR3"/>
<evidence type="ECO:0000256" key="2">
    <source>
        <dbReference type="ARBA" id="ARBA00022603"/>
    </source>
</evidence>
<proteinExistence type="inferred from homology"/>
<evidence type="ECO:0000256" key="3">
    <source>
        <dbReference type="ARBA" id="ARBA00022679"/>
    </source>
</evidence>
<dbReference type="PANTHER" id="PTHR12315:SF0">
    <property type="entry name" value="7SK SNRNA METHYLPHOSPHATE CAPPING ENZYME"/>
    <property type="match status" value="1"/>
</dbReference>
<dbReference type="AlphaFoldDB" id="M5FQR3"/>
<protein>
    <recommendedName>
        <fullName evidence="6">RNA methyltransferase</fullName>
        <ecNumber evidence="6">2.1.1.-</ecNumber>
    </recommendedName>
</protein>
<dbReference type="InterPro" id="IPR010675">
    <property type="entry name" value="Bin3_C"/>
</dbReference>
<accession>M5FQR3</accession>
<dbReference type="InterPro" id="IPR041698">
    <property type="entry name" value="Methyltransf_25"/>
</dbReference>
<dbReference type="Proteomes" id="UP000030653">
    <property type="component" value="Unassembled WGS sequence"/>
</dbReference>
<evidence type="ECO:0000313" key="10">
    <source>
        <dbReference type="Proteomes" id="UP000030653"/>
    </source>
</evidence>
<sequence>MERNHTPQHGNFHKYYLTRPTTSHDPRLALLPPNFFKDKRVLDVGCNEGLVTLEIAQEWGAAEVLGVDVDEELVTAARERRRLRWSLQHPEDHDAALIPGSFHQMNGNVDSQSRGNGGPSALGQGRRNDHFPASMPHMFGPLPLPPAPSISDDEGKSTSQNAKWPYNVSFRCLDYSSAPVLEDEKGWDVILLLSVAKWLHLNGGDQGLLSCFKRIHDSLRPHGALVLELQDWEGYRRAARGNPILRETYKTLSLRPSDFKLCLLQEVGFQRVEHLGISDGTSKLLFSPGYLDGSNADIGELGARRRAVDVYYKVGQ</sequence>
<keyword evidence="3 6" id="KW-0808">Transferase</keyword>
<dbReference type="GeneID" id="63690560"/>
<evidence type="ECO:0000256" key="4">
    <source>
        <dbReference type="ARBA" id="ARBA00022691"/>
    </source>
</evidence>
<comment type="similarity">
    <text evidence="1 6">Belongs to the methyltransferase superfamily.</text>
</comment>
<dbReference type="Pfam" id="PF06859">
    <property type="entry name" value="Bin3"/>
    <property type="match status" value="1"/>
</dbReference>
<dbReference type="EMBL" id="JH795875">
    <property type="protein sequence ID" value="EJT97903.1"/>
    <property type="molecule type" value="Genomic_DNA"/>
</dbReference>
<evidence type="ECO:0000256" key="7">
    <source>
        <dbReference type="SAM" id="MobiDB-lite"/>
    </source>
</evidence>
<dbReference type="GO" id="GO:0032259">
    <property type="term" value="P:methylation"/>
    <property type="evidence" value="ECO:0007669"/>
    <property type="project" value="UniProtKB-KW"/>
</dbReference>
<keyword evidence="2 6" id="KW-0489">Methyltransferase</keyword>
<dbReference type="PROSITE" id="PS51515">
    <property type="entry name" value="BIN3_SAM"/>
    <property type="match status" value="1"/>
</dbReference>
<dbReference type="HOGENOM" id="CLU_004729_2_0_1"/>
<evidence type="ECO:0000259" key="8">
    <source>
        <dbReference type="PROSITE" id="PS51515"/>
    </source>
</evidence>
<dbReference type="GO" id="GO:0040031">
    <property type="term" value="P:snRNA modification"/>
    <property type="evidence" value="ECO:0007669"/>
    <property type="project" value="TreeGrafter"/>
</dbReference>
<name>M5FQR3_DACPD</name>
<dbReference type="SUPFAM" id="SSF53335">
    <property type="entry name" value="S-adenosyl-L-methionine-dependent methyltransferases"/>
    <property type="match status" value="1"/>
</dbReference>
<dbReference type="GO" id="GO:0017069">
    <property type="term" value="F:snRNA binding"/>
    <property type="evidence" value="ECO:0007669"/>
    <property type="project" value="TreeGrafter"/>
</dbReference>
<dbReference type="OrthoDB" id="540004at2759"/>
<feature type="region of interest" description="Disordered" evidence="7">
    <location>
        <begin position="106"/>
        <end position="160"/>
    </location>
</feature>
<keyword evidence="4 5" id="KW-0949">S-adenosyl-L-methionine</keyword>
<dbReference type="GO" id="GO:0008173">
    <property type="term" value="F:RNA methyltransferase activity"/>
    <property type="evidence" value="ECO:0007669"/>
    <property type="project" value="UniProtKB-UniRule"/>
</dbReference>
<dbReference type="InterPro" id="IPR039772">
    <property type="entry name" value="Bin3-like"/>
</dbReference>
<feature type="domain" description="Bin3-type SAM" evidence="8">
    <location>
        <begin position="25"/>
        <end position="297"/>
    </location>
</feature>
<dbReference type="Pfam" id="PF13649">
    <property type="entry name" value="Methyltransf_25"/>
    <property type="match status" value="1"/>
</dbReference>
<dbReference type="InterPro" id="IPR024160">
    <property type="entry name" value="BIN3_SAM-bd_dom"/>
</dbReference>
<dbReference type="EC" id="2.1.1.-" evidence="6"/>
<dbReference type="GO" id="GO:0008171">
    <property type="term" value="F:O-methyltransferase activity"/>
    <property type="evidence" value="ECO:0007669"/>
    <property type="project" value="UniProtKB-UniRule"/>
</dbReference>
<dbReference type="Gene3D" id="3.40.50.150">
    <property type="entry name" value="Vaccinia Virus protein VP39"/>
    <property type="match status" value="1"/>
</dbReference>
<evidence type="ECO:0000256" key="6">
    <source>
        <dbReference type="RuleBase" id="RU367087"/>
    </source>
</evidence>
<organism evidence="9 10">
    <name type="scientific">Dacryopinax primogenitus (strain DJM 731)</name>
    <name type="common">Brown rot fungus</name>
    <dbReference type="NCBI Taxonomy" id="1858805"/>
    <lineage>
        <taxon>Eukaryota</taxon>
        <taxon>Fungi</taxon>
        <taxon>Dikarya</taxon>
        <taxon>Basidiomycota</taxon>
        <taxon>Agaricomycotina</taxon>
        <taxon>Dacrymycetes</taxon>
        <taxon>Dacrymycetales</taxon>
        <taxon>Dacrymycetaceae</taxon>
        <taxon>Dacryopinax</taxon>
    </lineage>
</organism>
<dbReference type="InterPro" id="IPR029063">
    <property type="entry name" value="SAM-dependent_MTases_sf"/>
</dbReference>
<evidence type="ECO:0000256" key="1">
    <source>
        <dbReference type="ARBA" id="ARBA00008361"/>
    </source>
</evidence>
<gene>
    <name evidence="9" type="ORF">DACRYDRAFT_58442</name>
</gene>
<evidence type="ECO:0000313" key="9">
    <source>
        <dbReference type="EMBL" id="EJT97903.1"/>
    </source>
</evidence>
<reference evidence="9 10" key="1">
    <citation type="journal article" date="2012" name="Science">
        <title>The Paleozoic origin of enzymatic lignin decomposition reconstructed from 31 fungal genomes.</title>
        <authorList>
            <person name="Floudas D."/>
            <person name="Binder M."/>
            <person name="Riley R."/>
            <person name="Barry K."/>
            <person name="Blanchette R.A."/>
            <person name="Henrissat B."/>
            <person name="Martinez A.T."/>
            <person name="Otillar R."/>
            <person name="Spatafora J.W."/>
            <person name="Yadav J.S."/>
            <person name="Aerts A."/>
            <person name="Benoit I."/>
            <person name="Boyd A."/>
            <person name="Carlson A."/>
            <person name="Copeland A."/>
            <person name="Coutinho P.M."/>
            <person name="de Vries R.P."/>
            <person name="Ferreira P."/>
            <person name="Findley K."/>
            <person name="Foster B."/>
            <person name="Gaskell J."/>
            <person name="Glotzer D."/>
            <person name="Gorecki P."/>
            <person name="Heitman J."/>
            <person name="Hesse C."/>
            <person name="Hori C."/>
            <person name="Igarashi K."/>
            <person name="Jurgens J.A."/>
            <person name="Kallen N."/>
            <person name="Kersten P."/>
            <person name="Kohler A."/>
            <person name="Kuees U."/>
            <person name="Kumar T.K.A."/>
            <person name="Kuo A."/>
            <person name="LaButti K."/>
            <person name="Larrondo L.F."/>
            <person name="Lindquist E."/>
            <person name="Ling A."/>
            <person name="Lombard V."/>
            <person name="Lucas S."/>
            <person name="Lundell T."/>
            <person name="Martin R."/>
            <person name="McLaughlin D.J."/>
            <person name="Morgenstern I."/>
            <person name="Morin E."/>
            <person name="Murat C."/>
            <person name="Nagy L.G."/>
            <person name="Nolan M."/>
            <person name="Ohm R.A."/>
            <person name="Patyshakuliyeva A."/>
            <person name="Rokas A."/>
            <person name="Ruiz-Duenas F.J."/>
            <person name="Sabat G."/>
            <person name="Salamov A."/>
            <person name="Samejima M."/>
            <person name="Schmutz J."/>
            <person name="Slot J.C."/>
            <person name="St John F."/>
            <person name="Stenlid J."/>
            <person name="Sun H."/>
            <person name="Sun S."/>
            <person name="Syed K."/>
            <person name="Tsang A."/>
            <person name="Wiebenga A."/>
            <person name="Young D."/>
            <person name="Pisabarro A."/>
            <person name="Eastwood D.C."/>
            <person name="Martin F."/>
            <person name="Cullen D."/>
            <person name="Grigoriev I.V."/>
            <person name="Hibbett D.S."/>
        </authorList>
    </citation>
    <scope>NUCLEOTIDE SEQUENCE [LARGE SCALE GENOMIC DNA]</scope>
    <source>
        <strain evidence="9 10">DJM-731 SS1</strain>
    </source>
</reference>
<dbReference type="OMA" id="KWIHLFH"/>
<dbReference type="PANTHER" id="PTHR12315">
    <property type="entry name" value="BICOID-INTERACTING PROTEIN RELATED"/>
    <property type="match status" value="1"/>
</dbReference>
<evidence type="ECO:0000256" key="5">
    <source>
        <dbReference type="PROSITE-ProRule" id="PRU00848"/>
    </source>
</evidence>
<keyword evidence="10" id="KW-1185">Reference proteome</keyword>
<dbReference type="RefSeq" id="XP_040624801.1">
    <property type="nucleotide sequence ID" value="XM_040775498.1"/>
</dbReference>
<dbReference type="CDD" id="cd02440">
    <property type="entry name" value="AdoMet_MTases"/>
    <property type="match status" value="1"/>
</dbReference>